<dbReference type="RefSeq" id="XP_007388889.1">
    <property type="nucleotide sequence ID" value="XM_007388827.1"/>
</dbReference>
<evidence type="ECO:0000256" key="2">
    <source>
        <dbReference type="ARBA" id="ARBA00022679"/>
    </source>
</evidence>
<keyword evidence="4 7" id="KW-0418">Kinase</keyword>
<proteinExistence type="predicted"/>
<dbReference type="InterPro" id="IPR036537">
    <property type="entry name" value="Adaptor_Cbl_N_dom_sf"/>
</dbReference>
<dbReference type="OrthoDB" id="4062651at2759"/>
<dbReference type="EMBL" id="JH687558">
    <property type="protein sequence ID" value="EIN03831.1"/>
    <property type="molecule type" value="Genomic_DNA"/>
</dbReference>
<dbReference type="InterPro" id="IPR000719">
    <property type="entry name" value="Prot_kinase_dom"/>
</dbReference>
<evidence type="ECO:0000313" key="7">
    <source>
        <dbReference type="EMBL" id="EIN03831.1"/>
    </source>
</evidence>
<dbReference type="Gene3D" id="1.10.510.10">
    <property type="entry name" value="Transferase(Phosphotransferase) domain 1"/>
    <property type="match status" value="1"/>
</dbReference>
<dbReference type="InterPro" id="IPR011009">
    <property type="entry name" value="Kinase-like_dom_sf"/>
</dbReference>
<dbReference type="CDD" id="cd21037">
    <property type="entry name" value="MLKL_NTD"/>
    <property type="match status" value="1"/>
</dbReference>
<keyword evidence="2" id="KW-0808">Transferase</keyword>
<dbReference type="Gene3D" id="1.20.930.20">
    <property type="entry name" value="Adaptor protein Cbl, N-terminal domain"/>
    <property type="match status" value="1"/>
</dbReference>
<dbReference type="AlphaFoldDB" id="R7S3N0"/>
<evidence type="ECO:0000259" key="6">
    <source>
        <dbReference type="PROSITE" id="PS50011"/>
    </source>
</evidence>
<dbReference type="SUPFAM" id="SSF56112">
    <property type="entry name" value="Protein kinase-like (PK-like)"/>
    <property type="match status" value="1"/>
</dbReference>
<dbReference type="PANTHER" id="PTHR48016:SF29">
    <property type="entry name" value="MITOGEN-ACTIVATED PROTEIN KINASE KINASE KINASE 1-RELATED"/>
    <property type="match status" value="1"/>
</dbReference>
<dbReference type="InterPro" id="IPR050538">
    <property type="entry name" value="MAP_kinase_kinase_kinase"/>
</dbReference>
<dbReference type="eggNOG" id="KOG0192">
    <property type="taxonomic scope" value="Eukaryota"/>
</dbReference>
<sequence length="499" mass="56814">MSAKTDTSHLVRAGLNIAKDFADLSGISYLAPVIGTLDKILELCDKVEANKKAAIALCKHCFRLMIAIHRRLGGNRIDENSDMEAAVSRLNGIVENAHRDLKQIIERKKWYKFLRQKSIEDDIAQYREQITTCLDEFHLIAVLDAREQDEERALLQRIADKRTHQKLDRIGHNTVAIHASVVNTETKTSELTDITKVAVDEQKRQTEVLFSIQESISGSGLMVMRVGASTIQRKGEAYSMSWNGAIDNYRGLHSEKGEVVVRWIRQCKMNDKVKRRFAREITLWKAVYEIDGGEHILPYWGYGEYSEHPFVFCPYLPEGSIMDYIRKHSDVDRRHLIRSIAESVKVLHDMKIVHGNIQGVNTSTGSPKVLLADFGLAKVMANNMLEFTNSCGYEITRWAAPEIVDFDQTETQIYSTPADVYAVGMTILEVMTGQQPYSNYTKPQRAFIAKVKEDELPQRPTDPEVVANGLDDALWNLLWDCWQRDSAKRPTIDEVVTRL</sequence>
<dbReference type="GO" id="GO:0005524">
    <property type="term" value="F:ATP binding"/>
    <property type="evidence" value="ECO:0007669"/>
    <property type="project" value="UniProtKB-KW"/>
</dbReference>
<dbReference type="GO" id="GO:0004709">
    <property type="term" value="F:MAP kinase kinase kinase activity"/>
    <property type="evidence" value="ECO:0007669"/>
    <property type="project" value="TreeGrafter"/>
</dbReference>
<dbReference type="GeneID" id="18881716"/>
<evidence type="ECO:0000256" key="3">
    <source>
        <dbReference type="ARBA" id="ARBA00022741"/>
    </source>
</evidence>
<dbReference type="InterPro" id="IPR059179">
    <property type="entry name" value="MLKL-like_MCAfunc"/>
</dbReference>
<dbReference type="PROSITE" id="PS50011">
    <property type="entry name" value="PROTEIN_KINASE_DOM"/>
    <property type="match status" value="1"/>
</dbReference>
<accession>R7S3N0</accession>
<dbReference type="InterPro" id="IPR001245">
    <property type="entry name" value="Ser-Thr/Tyr_kinase_cat_dom"/>
</dbReference>
<dbReference type="PANTHER" id="PTHR48016">
    <property type="entry name" value="MAP KINASE KINASE KINASE SSK2-RELATED-RELATED"/>
    <property type="match status" value="1"/>
</dbReference>
<dbReference type="GO" id="GO:0007166">
    <property type="term" value="P:cell surface receptor signaling pathway"/>
    <property type="evidence" value="ECO:0007669"/>
    <property type="project" value="InterPro"/>
</dbReference>
<dbReference type="GO" id="GO:0005737">
    <property type="term" value="C:cytoplasm"/>
    <property type="evidence" value="ECO:0007669"/>
    <property type="project" value="TreeGrafter"/>
</dbReference>
<dbReference type="KEGG" id="psq:PUNSTDRAFT_146817"/>
<gene>
    <name evidence="7" type="ORF">PUNSTDRAFT_146817</name>
</gene>
<name>R7S3N0_PUNST</name>
<protein>
    <submittedName>
        <fullName evidence="7">Kinase-like protein</fullName>
    </submittedName>
</protein>
<evidence type="ECO:0000256" key="1">
    <source>
        <dbReference type="ARBA" id="ARBA00022527"/>
    </source>
</evidence>
<evidence type="ECO:0000256" key="5">
    <source>
        <dbReference type="ARBA" id="ARBA00022840"/>
    </source>
</evidence>
<keyword evidence="1" id="KW-0723">Serine/threonine-protein kinase</keyword>
<reference evidence="8" key="1">
    <citation type="journal article" date="2012" name="Science">
        <title>The Paleozoic origin of enzymatic lignin decomposition reconstructed from 31 fungal genomes.</title>
        <authorList>
            <person name="Floudas D."/>
            <person name="Binder M."/>
            <person name="Riley R."/>
            <person name="Barry K."/>
            <person name="Blanchette R.A."/>
            <person name="Henrissat B."/>
            <person name="Martinez A.T."/>
            <person name="Otillar R."/>
            <person name="Spatafora J.W."/>
            <person name="Yadav J.S."/>
            <person name="Aerts A."/>
            <person name="Benoit I."/>
            <person name="Boyd A."/>
            <person name="Carlson A."/>
            <person name="Copeland A."/>
            <person name="Coutinho P.M."/>
            <person name="de Vries R.P."/>
            <person name="Ferreira P."/>
            <person name="Findley K."/>
            <person name="Foster B."/>
            <person name="Gaskell J."/>
            <person name="Glotzer D."/>
            <person name="Gorecki P."/>
            <person name="Heitman J."/>
            <person name="Hesse C."/>
            <person name="Hori C."/>
            <person name="Igarashi K."/>
            <person name="Jurgens J.A."/>
            <person name="Kallen N."/>
            <person name="Kersten P."/>
            <person name="Kohler A."/>
            <person name="Kuees U."/>
            <person name="Kumar T.K.A."/>
            <person name="Kuo A."/>
            <person name="LaButti K."/>
            <person name="Larrondo L.F."/>
            <person name="Lindquist E."/>
            <person name="Ling A."/>
            <person name="Lombard V."/>
            <person name="Lucas S."/>
            <person name="Lundell T."/>
            <person name="Martin R."/>
            <person name="McLaughlin D.J."/>
            <person name="Morgenstern I."/>
            <person name="Morin E."/>
            <person name="Murat C."/>
            <person name="Nagy L.G."/>
            <person name="Nolan M."/>
            <person name="Ohm R.A."/>
            <person name="Patyshakuliyeva A."/>
            <person name="Rokas A."/>
            <person name="Ruiz-Duenas F.J."/>
            <person name="Sabat G."/>
            <person name="Salamov A."/>
            <person name="Samejima M."/>
            <person name="Schmutz J."/>
            <person name="Slot J.C."/>
            <person name="St John F."/>
            <person name="Stenlid J."/>
            <person name="Sun H."/>
            <person name="Sun S."/>
            <person name="Syed K."/>
            <person name="Tsang A."/>
            <person name="Wiebenga A."/>
            <person name="Young D."/>
            <person name="Pisabarro A."/>
            <person name="Eastwood D.C."/>
            <person name="Martin F."/>
            <person name="Cullen D."/>
            <person name="Grigoriev I.V."/>
            <person name="Hibbett D.S."/>
        </authorList>
    </citation>
    <scope>NUCLEOTIDE SEQUENCE [LARGE SCALE GENOMIC DNA]</scope>
    <source>
        <strain evidence="8">HHB-11173 SS5</strain>
    </source>
</reference>
<keyword evidence="5" id="KW-0067">ATP-binding</keyword>
<dbReference type="HOGENOM" id="CLU_000288_7_38_1"/>
<organism evidence="7 8">
    <name type="scientific">Punctularia strigosozonata (strain HHB-11173)</name>
    <name type="common">White-rot fungus</name>
    <dbReference type="NCBI Taxonomy" id="741275"/>
    <lineage>
        <taxon>Eukaryota</taxon>
        <taxon>Fungi</taxon>
        <taxon>Dikarya</taxon>
        <taxon>Basidiomycota</taxon>
        <taxon>Agaricomycotina</taxon>
        <taxon>Agaricomycetes</taxon>
        <taxon>Corticiales</taxon>
        <taxon>Punctulariaceae</taxon>
        <taxon>Punctularia</taxon>
    </lineage>
</organism>
<keyword evidence="8" id="KW-1185">Reference proteome</keyword>
<dbReference type="Proteomes" id="UP000054196">
    <property type="component" value="Unassembled WGS sequence"/>
</dbReference>
<feature type="domain" description="Protein kinase" evidence="6">
    <location>
        <begin position="220"/>
        <end position="499"/>
    </location>
</feature>
<dbReference type="Pfam" id="PF07714">
    <property type="entry name" value="PK_Tyr_Ser-Thr"/>
    <property type="match status" value="1"/>
</dbReference>
<evidence type="ECO:0000256" key="4">
    <source>
        <dbReference type="ARBA" id="ARBA00022777"/>
    </source>
</evidence>
<dbReference type="OMA" id="QWISEFR"/>
<keyword evidence="3" id="KW-0547">Nucleotide-binding</keyword>
<evidence type="ECO:0000313" key="8">
    <source>
        <dbReference type="Proteomes" id="UP000054196"/>
    </source>
</evidence>